<dbReference type="SUPFAM" id="SSF55973">
    <property type="entry name" value="S-adenosylmethionine synthetase"/>
    <property type="match status" value="3"/>
</dbReference>
<keyword evidence="3 9" id="KW-0479">Metal-binding</keyword>
<keyword evidence="2 9" id="KW-0808">Transferase</keyword>
<keyword evidence="14" id="KW-1185">Reference proteome</keyword>
<dbReference type="Pfam" id="PF02773">
    <property type="entry name" value="S-AdoMet_synt_C"/>
    <property type="match status" value="1"/>
</dbReference>
<comment type="pathway">
    <text evidence="9">Amino-acid biosynthesis; S-adenosyl-L-methionine biosynthesis; S-adenosyl-L-methionine from L-methionine: step 1/1.</text>
</comment>
<organism evidence="14 15">
    <name type="scientific">Aplysia californica</name>
    <name type="common">California sea hare</name>
    <dbReference type="NCBI Taxonomy" id="6500"/>
    <lineage>
        <taxon>Eukaryota</taxon>
        <taxon>Metazoa</taxon>
        <taxon>Spiralia</taxon>
        <taxon>Lophotrochozoa</taxon>
        <taxon>Mollusca</taxon>
        <taxon>Gastropoda</taxon>
        <taxon>Heterobranchia</taxon>
        <taxon>Euthyneura</taxon>
        <taxon>Tectipleura</taxon>
        <taxon>Aplysiida</taxon>
        <taxon>Aplysioidea</taxon>
        <taxon>Aplysiidae</taxon>
        <taxon>Aplysia</taxon>
    </lineage>
</organism>
<dbReference type="PANTHER" id="PTHR11964">
    <property type="entry name" value="S-ADENOSYLMETHIONINE SYNTHETASE"/>
    <property type="match status" value="1"/>
</dbReference>
<keyword evidence="5 9" id="KW-0067">ATP-binding</keyword>
<dbReference type="RefSeq" id="XP_005092571.1">
    <property type="nucleotide sequence ID" value="XM_005092514.3"/>
</dbReference>
<keyword evidence="7 9" id="KW-0630">Potassium</keyword>
<evidence type="ECO:0000256" key="5">
    <source>
        <dbReference type="ARBA" id="ARBA00022840"/>
    </source>
</evidence>
<evidence type="ECO:0000256" key="2">
    <source>
        <dbReference type="ARBA" id="ARBA00022679"/>
    </source>
</evidence>
<evidence type="ECO:0000256" key="6">
    <source>
        <dbReference type="ARBA" id="ARBA00022842"/>
    </source>
</evidence>
<comment type="cofactor">
    <cofactor evidence="9">
        <name>Mg(2+)</name>
        <dbReference type="ChEBI" id="CHEBI:18420"/>
    </cofactor>
    <text evidence="9">Binds 2 magnesium ions per subunit. The magnesium ions interact primarily with the substrate.</text>
</comment>
<keyword evidence="6 9" id="KW-0460">Magnesium</keyword>
<dbReference type="Pfam" id="PF00438">
    <property type="entry name" value="S-AdoMet_synt_N"/>
    <property type="match status" value="1"/>
</dbReference>
<dbReference type="Gene3D" id="3.30.300.10">
    <property type="match status" value="3"/>
</dbReference>
<accession>A0ABM0JFM5</accession>
<dbReference type="NCBIfam" id="TIGR01034">
    <property type="entry name" value="metK"/>
    <property type="match status" value="1"/>
</dbReference>
<evidence type="ECO:0000256" key="3">
    <source>
        <dbReference type="ARBA" id="ARBA00022723"/>
    </source>
</evidence>
<dbReference type="PIRSF" id="PIRSF000497">
    <property type="entry name" value="MAT"/>
    <property type="match status" value="1"/>
</dbReference>
<dbReference type="InterPro" id="IPR022636">
    <property type="entry name" value="S-AdoMet_synthetase_sfam"/>
</dbReference>
<evidence type="ECO:0000313" key="14">
    <source>
        <dbReference type="Proteomes" id="UP000694888"/>
    </source>
</evidence>
<name>A0ABM0JFM5_APLCA</name>
<keyword evidence="1 9" id="KW-0554">One-carbon metabolism</keyword>
<gene>
    <name evidence="15" type="primary">LOC101845606</name>
</gene>
<reference evidence="15" key="1">
    <citation type="submission" date="2025-08" db="UniProtKB">
        <authorList>
            <consortium name="RefSeq"/>
        </authorList>
    </citation>
    <scope>IDENTIFICATION</scope>
</reference>
<sequence>MDSNTNFPGEFPSQEETFLFTSESVGEGHPDKICDQVSDAVLDSLLRVDPYARVSCQCAAKTGMIFVCGDIASKASIDIQKVVRSTIKNIGYDGSTKGFDYKTCNVLLAIEEPHSNSFSSHYYQEPDGSSAENDPAGDQGLMFGYATDETEECMPLTIQLSHQLNARMAQLRKSGELAWARPDSKTQVTVEYKIDRGATVPMRVHTVVISVQHEEHVTMEQLRSDLMEKVIKPIIPSKYLDSKTVYHLQPSGRFIIGGPQGDAGLTGRKIIVDTYGGWGAHGGGALSGKDGAKIDRCGSYAARWVAKSLVKAGLCRRALVQISYSMGVAEPLSITVFSFGTSSKSEEELLAIIKKNFDLRPGKIVNELDLRKPIFQQTASYGHFGRPEFSWEVPKRLVL</sequence>
<evidence type="ECO:0000256" key="8">
    <source>
        <dbReference type="ARBA" id="ARBA00048344"/>
    </source>
</evidence>
<feature type="domain" description="S-adenosylmethionine synthetase central" evidence="12">
    <location>
        <begin position="135"/>
        <end position="254"/>
    </location>
</feature>
<dbReference type="CDD" id="cd18079">
    <property type="entry name" value="S-AdoMet_synt"/>
    <property type="match status" value="1"/>
</dbReference>
<dbReference type="InterPro" id="IPR022630">
    <property type="entry name" value="S-AdoMet_synt_C"/>
</dbReference>
<dbReference type="InterPro" id="IPR022629">
    <property type="entry name" value="S-AdoMet_synt_central"/>
</dbReference>
<feature type="domain" description="S-adenosylmethionine synthetase N-terminal" evidence="11">
    <location>
        <begin position="18"/>
        <end position="112"/>
    </location>
</feature>
<dbReference type="Proteomes" id="UP000694888">
    <property type="component" value="Unplaced"/>
</dbReference>
<evidence type="ECO:0000313" key="15">
    <source>
        <dbReference type="RefSeq" id="XP_005092571.1"/>
    </source>
</evidence>
<evidence type="ECO:0000256" key="4">
    <source>
        <dbReference type="ARBA" id="ARBA00022741"/>
    </source>
</evidence>
<evidence type="ECO:0000256" key="9">
    <source>
        <dbReference type="RuleBase" id="RU000541"/>
    </source>
</evidence>
<proteinExistence type="inferred from homology"/>
<evidence type="ECO:0000256" key="7">
    <source>
        <dbReference type="ARBA" id="ARBA00022958"/>
    </source>
</evidence>
<comment type="similarity">
    <text evidence="10">Belongs to the AdoMet synthase family.</text>
</comment>
<evidence type="ECO:0000256" key="1">
    <source>
        <dbReference type="ARBA" id="ARBA00022563"/>
    </source>
</evidence>
<evidence type="ECO:0000259" key="13">
    <source>
        <dbReference type="Pfam" id="PF02773"/>
    </source>
</evidence>
<comment type="function">
    <text evidence="9">Catalyzes the formation of S-adenosylmethionine from methionine and ATP.</text>
</comment>
<dbReference type="Pfam" id="PF02772">
    <property type="entry name" value="S-AdoMet_synt_M"/>
    <property type="match status" value="1"/>
</dbReference>
<dbReference type="InterPro" id="IPR022628">
    <property type="entry name" value="S-AdoMet_synt_N"/>
</dbReference>
<keyword evidence="4 9" id="KW-0547">Nucleotide-binding</keyword>
<comment type="catalytic activity">
    <reaction evidence="8 9">
        <text>L-methionine + ATP + H2O = S-adenosyl-L-methionine + phosphate + diphosphate</text>
        <dbReference type="Rhea" id="RHEA:21080"/>
        <dbReference type="ChEBI" id="CHEBI:15377"/>
        <dbReference type="ChEBI" id="CHEBI:30616"/>
        <dbReference type="ChEBI" id="CHEBI:33019"/>
        <dbReference type="ChEBI" id="CHEBI:43474"/>
        <dbReference type="ChEBI" id="CHEBI:57844"/>
        <dbReference type="ChEBI" id="CHEBI:59789"/>
        <dbReference type="EC" id="2.5.1.6"/>
    </reaction>
</comment>
<evidence type="ECO:0000256" key="10">
    <source>
        <dbReference type="RuleBase" id="RU004462"/>
    </source>
</evidence>
<protein>
    <recommendedName>
        <fullName evidence="9">S-adenosylmethionine synthase</fullName>
        <ecNumber evidence="9">2.5.1.6</ecNumber>
    </recommendedName>
</protein>
<evidence type="ECO:0000259" key="11">
    <source>
        <dbReference type="Pfam" id="PF00438"/>
    </source>
</evidence>
<dbReference type="InterPro" id="IPR002133">
    <property type="entry name" value="S-AdoMet_synthetase"/>
</dbReference>
<dbReference type="GeneID" id="101845606"/>
<dbReference type="EC" id="2.5.1.6" evidence="9"/>
<feature type="domain" description="S-adenosylmethionine synthetase C-terminal" evidence="13">
    <location>
        <begin position="256"/>
        <end position="392"/>
    </location>
</feature>
<comment type="cofactor">
    <cofactor evidence="9">
        <name>K(+)</name>
        <dbReference type="ChEBI" id="CHEBI:29103"/>
    </cofactor>
    <text evidence="9">Binds 1 potassium ion per subunit. The potassium ion interacts primarily with the substrate.</text>
</comment>
<evidence type="ECO:0000259" key="12">
    <source>
        <dbReference type="Pfam" id="PF02772"/>
    </source>
</evidence>